<proteinExistence type="predicted"/>
<keyword evidence="2" id="KW-1133">Transmembrane helix</keyword>
<name>A0A2P7B4T9_9HYPH</name>
<dbReference type="EMBL" id="PGGO01000037">
    <property type="protein sequence ID" value="PSH61459.1"/>
    <property type="molecule type" value="Genomic_DNA"/>
</dbReference>
<dbReference type="Proteomes" id="UP000241444">
    <property type="component" value="Unassembled WGS sequence"/>
</dbReference>
<evidence type="ECO:0000313" key="4">
    <source>
        <dbReference type="Proteomes" id="UP000241444"/>
    </source>
</evidence>
<feature type="region of interest" description="Disordered" evidence="1">
    <location>
        <begin position="26"/>
        <end position="46"/>
    </location>
</feature>
<dbReference type="RefSeq" id="WP_166648327.1">
    <property type="nucleotide sequence ID" value="NZ_PGGO01000037.1"/>
</dbReference>
<evidence type="ECO:0000256" key="2">
    <source>
        <dbReference type="SAM" id="Phobius"/>
    </source>
</evidence>
<evidence type="ECO:0000256" key="1">
    <source>
        <dbReference type="SAM" id="MobiDB-lite"/>
    </source>
</evidence>
<organism evidence="3 4">
    <name type="scientific">Phyllobacterium brassicacearum</name>
    <dbReference type="NCBI Taxonomy" id="314235"/>
    <lineage>
        <taxon>Bacteria</taxon>
        <taxon>Pseudomonadati</taxon>
        <taxon>Pseudomonadota</taxon>
        <taxon>Alphaproteobacteria</taxon>
        <taxon>Hyphomicrobiales</taxon>
        <taxon>Phyllobacteriaceae</taxon>
        <taxon>Phyllobacterium</taxon>
    </lineage>
</organism>
<sequence>MQGRTTILVTAIIAVLAIAAVFLTSNPTNDADRPGQPSPHALDQSN</sequence>
<keyword evidence="2" id="KW-0472">Membrane</keyword>
<accession>A0A2P7B4T9</accession>
<comment type="caution">
    <text evidence="3">The sequence shown here is derived from an EMBL/GenBank/DDBJ whole genome shotgun (WGS) entry which is preliminary data.</text>
</comment>
<gene>
    <name evidence="3" type="ORF">CU102_26925</name>
</gene>
<reference evidence="4" key="1">
    <citation type="submission" date="2017-11" db="EMBL/GenBank/DDBJ databases">
        <authorList>
            <person name="Kuznetsova I."/>
            <person name="Sazanova A."/>
            <person name="Chirak E."/>
            <person name="Safronova V."/>
            <person name="Willems A."/>
        </authorList>
    </citation>
    <scope>NUCLEOTIDE SEQUENCE [LARGE SCALE GENOMIC DNA]</scope>
    <source>
        <strain evidence="4">STM 196</strain>
    </source>
</reference>
<keyword evidence="2" id="KW-0812">Transmembrane</keyword>
<keyword evidence="4" id="KW-1185">Reference proteome</keyword>
<evidence type="ECO:0000313" key="3">
    <source>
        <dbReference type="EMBL" id="PSH61459.1"/>
    </source>
</evidence>
<protein>
    <submittedName>
        <fullName evidence="3">Uncharacterized protein</fullName>
    </submittedName>
</protein>
<dbReference type="AlphaFoldDB" id="A0A2P7B4T9"/>
<feature type="transmembrane region" description="Helical" evidence="2">
    <location>
        <begin position="7"/>
        <end position="25"/>
    </location>
</feature>